<dbReference type="EMBL" id="CP015220">
    <property type="protein sequence ID" value="AMY24146.1"/>
    <property type="molecule type" value="Genomic_DNA"/>
</dbReference>
<name>A0A143QMX6_RHOFA</name>
<keyword evidence="4" id="KW-1185">Reference proteome</keyword>
<reference evidence="4" key="2">
    <citation type="submission" date="2016-04" db="EMBL/GenBank/DDBJ databases">
        <title>Complete Genome and Plasmid Sequences for Rhodococcus fascians D188 and Draft Sequences for Rhodococcus spp. Isolates PBTS 1 and PBTS 2.</title>
        <authorList>
            <person name="Stamer R."/>
            <person name="Vereecke D."/>
            <person name="Zhang Y."/>
            <person name="Schilkey F."/>
            <person name="Devitt N."/>
            <person name="Randall J."/>
        </authorList>
    </citation>
    <scope>NUCLEOTIDE SEQUENCE [LARGE SCALE GENOMIC DNA]</scope>
    <source>
        <strain evidence="4">PBTS2</strain>
    </source>
</reference>
<dbReference type="InterPro" id="IPR043426">
    <property type="entry name" value="MltB-like"/>
</dbReference>
<evidence type="ECO:0000256" key="1">
    <source>
        <dbReference type="SAM" id="SignalP"/>
    </source>
</evidence>
<feature type="signal peptide" evidence="1">
    <location>
        <begin position="1"/>
        <end position="21"/>
    </location>
</feature>
<dbReference type="PANTHER" id="PTHR30163">
    <property type="entry name" value="MEMBRANE-BOUND LYTIC MUREIN TRANSGLYCOSYLASE B"/>
    <property type="match status" value="1"/>
</dbReference>
<dbReference type="GO" id="GO:0008933">
    <property type="term" value="F:peptidoglycan lytic transglycosylase activity"/>
    <property type="evidence" value="ECO:0007669"/>
    <property type="project" value="TreeGrafter"/>
</dbReference>
<evidence type="ECO:0000313" key="3">
    <source>
        <dbReference type="EMBL" id="AMY24146.1"/>
    </source>
</evidence>
<dbReference type="PATRIC" id="fig|1653479.3.peg.2882"/>
<dbReference type="InterPro" id="IPR023346">
    <property type="entry name" value="Lysozyme-like_dom_sf"/>
</dbReference>
<dbReference type="KEGG" id="rhs:A3Q41_02854"/>
<dbReference type="PROSITE" id="PS51257">
    <property type="entry name" value="PROKAR_LIPOPROTEIN"/>
    <property type="match status" value="1"/>
</dbReference>
<dbReference type="Pfam" id="PF13406">
    <property type="entry name" value="SLT_2"/>
    <property type="match status" value="1"/>
</dbReference>
<dbReference type="AlphaFoldDB" id="A0A143QMX6"/>
<protein>
    <recommendedName>
        <fullName evidence="2">Transglycosylase SLT domain-containing protein</fullName>
    </recommendedName>
</protein>
<dbReference type="SUPFAM" id="SSF53955">
    <property type="entry name" value="Lysozyme-like"/>
    <property type="match status" value="1"/>
</dbReference>
<dbReference type="PANTHER" id="PTHR30163:SF8">
    <property type="entry name" value="LYTIC MUREIN TRANSGLYCOSYLASE"/>
    <property type="match status" value="1"/>
</dbReference>
<reference evidence="3 4" key="1">
    <citation type="journal article" date="2016" name="Genome Announc.">
        <title>Complete Genome and Plasmid Sequences for Rhodococcus fascians D188 and Draft Sequences for Rhodococcus Isolates PBTS 1 and PBTS 2.</title>
        <authorList>
            <person name="Stamler R.A."/>
            <person name="Vereecke D."/>
            <person name="Zhang Y."/>
            <person name="Schilkey F."/>
            <person name="Devitt N."/>
            <person name="Randall J.J."/>
        </authorList>
    </citation>
    <scope>NUCLEOTIDE SEQUENCE [LARGE SCALE GENOMIC DNA]</scope>
    <source>
        <strain evidence="3 4">PBTS2</strain>
    </source>
</reference>
<dbReference type="GO" id="GO:0009253">
    <property type="term" value="P:peptidoglycan catabolic process"/>
    <property type="evidence" value="ECO:0007669"/>
    <property type="project" value="TreeGrafter"/>
</dbReference>
<feature type="chain" id="PRO_5041161239" description="Transglycosylase SLT domain-containing protein" evidence="1">
    <location>
        <begin position="22"/>
        <end position="240"/>
    </location>
</feature>
<sequence>MISRICVLATASVLLALTACGSSEPKREIPEGIPPGPGTEVPIIDFNAPGRTADLLIAWAEPQTDALGISVTALASYGHAAAIMAETDADCGIAWTTLAGIGYIESRHGTYQGSSVQPDGLVAPPIRGIPLDGGPGVAEIPDTDGGSMDGDAEFDRAMGPMQFIPETWKKWGVDANGDGIADPDNIDDAALTAARYLCARGGDLRTAQGWESALMAYNLSGQYLRDVRDRAAAYSVGTRP</sequence>
<keyword evidence="1" id="KW-0732">Signal</keyword>
<dbReference type="Gene3D" id="1.10.530.10">
    <property type="match status" value="1"/>
</dbReference>
<proteinExistence type="predicted"/>
<accession>A0A143QMX6</accession>
<gene>
    <name evidence="3" type="ORF">A3Q41_02854</name>
</gene>
<evidence type="ECO:0000259" key="2">
    <source>
        <dbReference type="Pfam" id="PF13406"/>
    </source>
</evidence>
<evidence type="ECO:0000313" key="4">
    <source>
        <dbReference type="Proteomes" id="UP000076038"/>
    </source>
</evidence>
<dbReference type="CDD" id="cd13399">
    <property type="entry name" value="Slt35-like"/>
    <property type="match status" value="1"/>
</dbReference>
<dbReference type="InterPro" id="IPR031304">
    <property type="entry name" value="SLT_2"/>
</dbReference>
<dbReference type="OrthoDB" id="9796191at2"/>
<organism evidence="3 4">
    <name type="scientific">Rhodococcoides fascians</name>
    <name type="common">Rhodococcus fascians</name>
    <dbReference type="NCBI Taxonomy" id="1828"/>
    <lineage>
        <taxon>Bacteria</taxon>
        <taxon>Bacillati</taxon>
        <taxon>Actinomycetota</taxon>
        <taxon>Actinomycetes</taxon>
        <taxon>Mycobacteriales</taxon>
        <taxon>Nocardiaceae</taxon>
        <taxon>Rhodococcoides</taxon>
    </lineage>
</organism>
<feature type="domain" description="Transglycosylase SLT" evidence="2">
    <location>
        <begin position="157"/>
        <end position="201"/>
    </location>
</feature>
<dbReference type="Proteomes" id="UP000076038">
    <property type="component" value="Chromosome"/>
</dbReference>